<dbReference type="InterPro" id="IPR050053">
    <property type="entry name" value="ATPase_alpha/beta_chains"/>
</dbReference>
<dbReference type="PANTHER" id="PTHR15184:SF71">
    <property type="entry name" value="ATP SYNTHASE SUBUNIT BETA, MITOCHONDRIAL"/>
    <property type="match status" value="1"/>
</dbReference>
<evidence type="ECO:0000256" key="7">
    <source>
        <dbReference type="ARBA" id="ARBA00022840"/>
    </source>
</evidence>
<dbReference type="Gene3D" id="3.40.50.300">
    <property type="entry name" value="P-loop containing nucleotide triphosphate hydrolases"/>
    <property type="match status" value="1"/>
</dbReference>
<dbReference type="AlphaFoldDB" id="A0AAD8I2K1"/>
<dbReference type="GO" id="GO:0005524">
    <property type="term" value="F:ATP binding"/>
    <property type="evidence" value="ECO:0007669"/>
    <property type="project" value="UniProtKB-KW"/>
</dbReference>
<sequence length="368" mass="41897">MELINNIAKAHGGVSVFGGVGERTREGNDLYMEMKESGVINEENIAESKVALVYGQMNEPRIIGNDNQSSGCPGKSSCGGPRKHTNKPAMGFKEELSRSRLSNMENSLLNLRVKATRGVFHPDTLLKGALVSGDEEEEPFFQIPQKQIYSQHRIIVMYSLYCSYICLDYFTSKAIYETEDEANGGEVEGPDLQKKIKKGDKINLHDLLFTKDRDYLVRYQDNQRVKAEHLAAKIISLLASPQRDYVISNKGDKVPIHTLEDKVAQVRDHYIWSKEASVMFWAIWGVRNDLVWKRKVARTENIRRYLDQWTNAENSGIESSWSDFQADDGAEHWILPSLNSIKVNVDARCLNTNKVTELGWWLAMKMVF</sequence>
<protein>
    <recommendedName>
        <fullName evidence="3">H(+)-transporting two-sector ATPase</fullName>
        <ecNumber evidence="3">7.1.2.2</ecNumber>
    </recommendedName>
</protein>
<comment type="caution">
    <text evidence="14">The sequence shown here is derived from an EMBL/GenBank/DDBJ whole genome shotgun (WGS) entry which is preliminary data.</text>
</comment>
<comment type="subcellular location">
    <subcellularLocation>
        <location evidence="1">Membrane</location>
    </subcellularLocation>
</comment>
<dbReference type="EMBL" id="JAUIZM010000007">
    <property type="protein sequence ID" value="KAK1377324.1"/>
    <property type="molecule type" value="Genomic_DNA"/>
</dbReference>
<evidence type="ECO:0000313" key="15">
    <source>
        <dbReference type="Proteomes" id="UP001237642"/>
    </source>
</evidence>
<dbReference type="PANTHER" id="PTHR15184">
    <property type="entry name" value="ATP SYNTHASE"/>
    <property type="match status" value="1"/>
</dbReference>
<proteinExistence type="inferred from homology"/>
<evidence type="ECO:0000256" key="4">
    <source>
        <dbReference type="ARBA" id="ARBA00022448"/>
    </source>
</evidence>
<reference evidence="14" key="1">
    <citation type="submission" date="2023-02" db="EMBL/GenBank/DDBJ databases">
        <title>Genome of toxic invasive species Heracleum sosnowskyi carries increased number of genes despite the absence of recent whole-genome duplications.</title>
        <authorList>
            <person name="Schelkunov M."/>
            <person name="Shtratnikova V."/>
            <person name="Makarenko M."/>
            <person name="Klepikova A."/>
            <person name="Omelchenko D."/>
            <person name="Novikova G."/>
            <person name="Obukhova E."/>
            <person name="Bogdanov V."/>
            <person name="Penin A."/>
            <person name="Logacheva M."/>
        </authorList>
    </citation>
    <scope>NUCLEOTIDE SEQUENCE</scope>
    <source>
        <strain evidence="14">Hsosn_3</strain>
        <tissue evidence="14">Leaf</tissue>
    </source>
</reference>
<keyword evidence="11" id="KW-0066">ATP synthesis</keyword>
<reference evidence="14" key="2">
    <citation type="submission" date="2023-05" db="EMBL/GenBank/DDBJ databases">
        <authorList>
            <person name="Schelkunov M.I."/>
        </authorList>
    </citation>
    <scope>NUCLEOTIDE SEQUENCE</scope>
    <source>
        <strain evidence="14">Hsosn_3</strain>
        <tissue evidence="14">Leaf</tissue>
    </source>
</reference>
<accession>A0AAD8I2K1</accession>
<evidence type="ECO:0000256" key="9">
    <source>
        <dbReference type="ARBA" id="ARBA00023136"/>
    </source>
</evidence>
<keyword evidence="5" id="KW-0547">Nucleotide-binding</keyword>
<dbReference type="EC" id="7.1.2.2" evidence="3"/>
<feature type="region of interest" description="Disordered" evidence="13">
    <location>
        <begin position="64"/>
        <end position="88"/>
    </location>
</feature>
<dbReference type="GO" id="GO:0005739">
    <property type="term" value="C:mitochondrion"/>
    <property type="evidence" value="ECO:0007669"/>
    <property type="project" value="GOC"/>
</dbReference>
<keyword evidence="9" id="KW-0472">Membrane</keyword>
<dbReference type="InterPro" id="IPR027417">
    <property type="entry name" value="P-loop_NTPase"/>
</dbReference>
<evidence type="ECO:0000313" key="14">
    <source>
        <dbReference type="EMBL" id="KAK1377324.1"/>
    </source>
</evidence>
<organism evidence="14 15">
    <name type="scientific">Heracleum sosnowskyi</name>
    <dbReference type="NCBI Taxonomy" id="360622"/>
    <lineage>
        <taxon>Eukaryota</taxon>
        <taxon>Viridiplantae</taxon>
        <taxon>Streptophyta</taxon>
        <taxon>Embryophyta</taxon>
        <taxon>Tracheophyta</taxon>
        <taxon>Spermatophyta</taxon>
        <taxon>Magnoliopsida</taxon>
        <taxon>eudicotyledons</taxon>
        <taxon>Gunneridae</taxon>
        <taxon>Pentapetalae</taxon>
        <taxon>asterids</taxon>
        <taxon>campanulids</taxon>
        <taxon>Apiales</taxon>
        <taxon>Apiaceae</taxon>
        <taxon>Apioideae</taxon>
        <taxon>apioid superclade</taxon>
        <taxon>Tordylieae</taxon>
        <taxon>Tordyliinae</taxon>
        <taxon>Heracleum</taxon>
    </lineage>
</organism>
<dbReference type="GO" id="GO:0045259">
    <property type="term" value="C:proton-transporting ATP synthase complex"/>
    <property type="evidence" value="ECO:0007669"/>
    <property type="project" value="UniProtKB-KW"/>
</dbReference>
<keyword evidence="4" id="KW-0813">Transport</keyword>
<keyword evidence="15" id="KW-1185">Reference proteome</keyword>
<dbReference type="Proteomes" id="UP001237642">
    <property type="component" value="Unassembled WGS sequence"/>
</dbReference>
<keyword evidence="6" id="KW-0375">Hydrogen ion transport</keyword>
<evidence type="ECO:0000256" key="11">
    <source>
        <dbReference type="ARBA" id="ARBA00023310"/>
    </source>
</evidence>
<evidence type="ECO:0000256" key="10">
    <source>
        <dbReference type="ARBA" id="ARBA00023196"/>
    </source>
</evidence>
<evidence type="ECO:0000256" key="6">
    <source>
        <dbReference type="ARBA" id="ARBA00022781"/>
    </source>
</evidence>
<feature type="compositionally biased region" description="Low complexity" evidence="13">
    <location>
        <begin position="69"/>
        <end position="80"/>
    </location>
</feature>
<evidence type="ECO:0000256" key="13">
    <source>
        <dbReference type="SAM" id="MobiDB-lite"/>
    </source>
</evidence>
<evidence type="ECO:0000256" key="1">
    <source>
        <dbReference type="ARBA" id="ARBA00004370"/>
    </source>
</evidence>
<name>A0AAD8I2K1_9APIA</name>
<keyword evidence="8" id="KW-0406">Ion transport</keyword>
<dbReference type="GO" id="GO:0042776">
    <property type="term" value="P:proton motive force-driven mitochondrial ATP synthesis"/>
    <property type="evidence" value="ECO:0007669"/>
    <property type="project" value="TreeGrafter"/>
</dbReference>
<gene>
    <name evidence="14" type="ORF">POM88_033517</name>
</gene>
<evidence type="ECO:0000256" key="12">
    <source>
        <dbReference type="ARBA" id="ARBA00048383"/>
    </source>
</evidence>
<evidence type="ECO:0000256" key="8">
    <source>
        <dbReference type="ARBA" id="ARBA00023065"/>
    </source>
</evidence>
<dbReference type="GO" id="GO:0009535">
    <property type="term" value="C:chloroplast thylakoid membrane"/>
    <property type="evidence" value="ECO:0007669"/>
    <property type="project" value="TreeGrafter"/>
</dbReference>
<keyword evidence="7" id="KW-0067">ATP-binding</keyword>
<dbReference type="GO" id="GO:0046933">
    <property type="term" value="F:proton-transporting ATP synthase activity, rotational mechanism"/>
    <property type="evidence" value="ECO:0007669"/>
    <property type="project" value="TreeGrafter"/>
</dbReference>
<comment type="similarity">
    <text evidence="2">Belongs to the ATPase alpha/beta chains family.</text>
</comment>
<comment type="catalytic activity">
    <reaction evidence="12">
        <text>ATP + H2O + 4 H(+)(in) = ADP + phosphate + 5 H(+)(out)</text>
        <dbReference type="Rhea" id="RHEA:57720"/>
        <dbReference type="ChEBI" id="CHEBI:15377"/>
        <dbReference type="ChEBI" id="CHEBI:15378"/>
        <dbReference type="ChEBI" id="CHEBI:30616"/>
        <dbReference type="ChEBI" id="CHEBI:43474"/>
        <dbReference type="ChEBI" id="CHEBI:456216"/>
        <dbReference type="EC" id="7.1.2.2"/>
    </reaction>
</comment>
<evidence type="ECO:0000256" key="5">
    <source>
        <dbReference type="ARBA" id="ARBA00022741"/>
    </source>
</evidence>
<evidence type="ECO:0000256" key="2">
    <source>
        <dbReference type="ARBA" id="ARBA00008936"/>
    </source>
</evidence>
<keyword evidence="10" id="KW-0139">CF(1)</keyword>
<evidence type="ECO:0000256" key="3">
    <source>
        <dbReference type="ARBA" id="ARBA00012473"/>
    </source>
</evidence>